<evidence type="ECO:0000313" key="2">
    <source>
        <dbReference type="Proteomes" id="UP000278627"/>
    </source>
</evidence>
<dbReference type="WBParaSite" id="BPAG_0000685601-mRNA-1">
    <property type="protein sequence ID" value="BPAG_0000685601-mRNA-1"/>
    <property type="gene ID" value="BPAG_0000685601"/>
</dbReference>
<reference evidence="1 2" key="2">
    <citation type="submission" date="2018-11" db="EMBL/GenBank/DDBJ databases">
        <authorList>
            <consortium name="Pathogen Informatics"/>
        </authorList>
    </citation>
    <scope>NUCLEOTIDE SEQUENCE [LARGE SCALE GENOMIC DNA]</scope>
</reference>
<accession>A0A0N4TF68</accession>
<gene>
    <name evidence="1" type="ORF">BPAG_LOCUS6818</name>
</gene>
<organism evidence="3">
    <name type="scientific">Brugia pahangi</name>
    <name type="common">Filarial nematode worm</name>
    <dbReference type="NCBI Taxonomy" id="6280"/>
    <lineage>
        <taxon>Eukaryota</taxon>
        <taxon>Metazoa</taxon>
        <taxon>Ecdysozoa</taxon>
        <taxon>Nematoda</taxon>
        <taxon>Chromadorea</taxon>
        <taxon>Rhabditida</taxon>
        <taxon>Spirurina</taxon>
        <taxon>Spiruromorpha</taxon>
        <taxon>Filarioidea</taxon>
        <taxon>Onchocercidae</taxon>
        <taxon>Brugia</taxon>
    </lineage>
</organism>
<reference evidence="3" key="1">
    <citation type="submission" date="2017-02" db="UniProtKB">
        <authorList>
            <consortium name="WormBaseParasite"/>
        </authorList>
    </citation>
    <scope>IDENTIFICATION</scope>
</reference>
<dbReference type="Proteomes" id="UP000278627">
    <property type="component" value="Unassembled WGS sequence"/>
</dbReference>
<sequence>MSSNFGISSSIKWKLYSERGITKGMFNNGGIQGMWKCL</sequence>
<evidence type="ECO:0000313" key="3">
    <source>
        <dbReference type="WBParaSite" id="BPAG_0000685601-mRNA-1"/>
    </source>
</evidence>
<dbReference type="EMBL" id="UZAD01006798">
    <property type="protein sequence ID" value="VDN88004.1"/>
    <property type="molecule type" value="Genomic_DNA"/>
</dbReference>
<name>A0A0N4TF68_BRUPA</name>
<protein>
    <submittedName>
        <fullName evidence="1 3">Uncharacterized protein</fullName>
    </submittedName>
</protein>
<evidence type="ECO:0000313" key="1">
    <source>
        <dbReference type="EMBL" id="VDN88004.1"/>
    </source>
</evidence>
<keyword evidence="2" id="KW-1185">Reference proteome</keyword>
<dbReference type="AlphaFoldDB" id="A0A0N4TF68"/>
<proteinExistence type="predicted"/>